<evidence type="ECO:0000313" key="3">
    <source>
        <dbReference type="Proteomes" id="UP001050975"/>
    </source>
</evidence>
<dbReference type="SUPFAM" id="SSF58113">
    <property type="entry name" value="Apolipoprotein A-I"/>
    <property type="match status" value="1"/>
</dbReference>
<organism evidence="2 3">
    <name type="scientific">Microseira wollei NIES-4236</name>
    <dbReference type="NCBI Taxonomy" id="2530354"/>
    <lineage>
        <taxon>Bacteria</taxon>
        <taxon>Bacillati</taxon>
        <taxon>Cyanobacteriota</taxon>
        <taxon>Cyanophyceae</taxon>
        <taxon>Oscillatoriophycideae</taxon>
        <taxon>Aerosakkonematales</taxon>
        <taxon>Aerosakkonemataceae</taxon>
        <taxon>Microseira</taxon>
    </lineage>
</organism>
<dbReference type="RefSeq" id="WP_226590599.1">
    <property type="nucleotide sequence ID" value="NZ_BLAY01000176.1"/>
</dbReference>
<dbReference type="EMBL" id="BLAY01000176">
    <property type="protein sequence ID" value="GET42679.1"/>
    <property type="molecule type" value="Genomic_DNA"/>
</dbReference>
<evidence type="ECO:0000313" key="2">
    <source>
        <dbReference type="EMBL" id="GET42679.1"/>
    </source>
</evidence>
<name>A0AAV3XJP0_9CYAN</name>
<evidence type="ECO:0000256" key="1">
    <source>
        <dbReference type="SAM" id="Coils"/>
    </source>
</evidence>
<keyword evidence="3" id="KW-1185">Reference proteome</keyword>
<dbReference type="AlphaFoldDB" id="A0AAV3XJP0"/>
<proteinExistence type="predicted"/>
<dbReference type="Gene3D" id="1.20.120.20">
    <property type="entry name" value="Apolipoprotein"/>
    <property type="match status" value="1"/>
</dbReference>
<sequence length="199" mass="23503">MNAPEGKKITYMEIEKKNPDLPQGIKHQMSGIEAVEAGSLDKIRDILFGNQMRENEKRFARLEERLVKEQSDLREEIKKRLDNLENYIRREIDSLTARVDREPTARDKAVKDLEREIKNLIDALDNKITQLEQQANQSQRELRQQILEQYKNIDDGIKQKNEEILAVIEEETERLRRDKTERSYLATLFAELAVRLNKQ</sequence>
<comment type="caution">
    <text evidence="2">The sequence shown here is derived from an EMBL/GenBank/DDBJ whole genome shotgun (WGS) entry which is preliminary data.</text>
</comment>
<gene>
    <name evidence="2" type="ORF">MiSe_74970</name>
</gene>
<reference evidence="2" key="1">
    <citation type="submission" date="2019-10" db="EMBL/GenBank/DDBJ databases">
        <title>Draft genome sequece of Microseira wollei NIES-4236.</title>
        <authorList>
            <person name="Yamaguchi H."/>
            <person name="Suzuki S."/>
            <person name="Kawachi M."/>
        </authorList>
    </citation>
    <scope>NUCLEOTIDE SEQUENCE</scope>
    <source>
        <strain evidence="2">NIES-4236</strain>
    </source>
</reference>
<evidence type="ECO:0008006" key="4">
    <source>
        <dbReference type="Google" id="ProtNLM"/>
    </source>
</evidence>
<feature type="coiled-coil region" evidence="1">
    <location>
        <begin position="52"/>
        <end position="178"/>
    </location>
</feature>
<keyword evidence="1" id="KW-0175">Coiled coil</keyword>
<dbReference type="Proteomes" id="UP001050975">
    <property type="component" value="Unassembled WGS sequence"/>
</dbReference>
<protein>
    <recommendedName>
        <fullName evidence="4">Chromosome partition protein Smc</fullName>
    </recommendedName>
</protein>
<accession>A0AAV3XJP0</accession>